<dbReference type="InterPro" id="IPR036770">
    <property type="entry name" value="Ankyrin_rpt-contain_sf"/>
</dbReference>
<reference evidence="2 3" key="1">
    <citation type="submission" date="2020-08" db="EMBL/GenBank/DDBJ databases">
        <title>Genomic Encyclopedia of Type Strains, Phase III (KMG-III): the genomes of soil and plant-associated and newly described type strains.</title>
        <authorList>
            <person name="Whitman W."/>
        </authorList>
    </citation>
    <scope>NUCLEOTIDE SEQUENCE [LARGE SCALE GENOMIC DNA]</scope>
    <source>
        <strain evidence="2 3">CECT 8075</strain>
    </source>
</reference>
<keyword evidence="1" id="KW-0040">ANK repeat</keyword>
<evidence type="ECO:0000256" key="1">
    <source>
        <dbReference type="PROSITE-ProRule" id="PRU00023"/>
    </source>
</evidence>
<dbReference type="Proteomes" id="UP000536179">
    <property type="component" value="Unassembled WGS sequence"/>
</dbReference>
<dbReference type="SMART" id="SM00248">
    <property type="entry name" value="ANK"/>
    <property type="match status" value="2"/>
</dbReference>
<dbReference type="Gene3D" id="1.25.40.20">
    <property type="entry name" value="Ankyrin repeat-containing domain"/>
    <property type="match status" value="1"/>
</dbReference>
<protein>
    <recommendedName>
        <fullName evidence="4">Ankyrin repeat protein</fullName>
    </recommendedName>
</protein>
<proteinExistence type="predicted"/>
<organism evidence="2 3">
    <name type="scientific">Aporhodopirellula rubra</name>
    <dbReference type="NCBI Taxonomy" id="980271"/>
    <lineage>
        <taxon>Bacteria</taxon>
        <taxon>Pseudomonadati</taxon>
        <taxon>Planctomycetota</taxon>
        <taxon>Planctomycetia</taxon>
        <taxon>Pirellulales</taxon>
        <taxon>Pirellulaceae</taxon>
        <taxon>Aporhodopirellula</taxon>
    </lineage>
</organism>
<sequence>MLLSLITGCMEDLTTLKIPGVKRTFHQAVGWKAEDFFNDSAVIELCDAIEANDVAKMKQLIAEGVDVNAVGDGGVTPLLWAFVDNQPERFQLLLEHGADPNDSESVRSSVDLIHERAHQNSRSLIVREWSHLDWIGFPFEASPPMRFTWDDPKNQRIAIDEPVEWWIHSIFEKVVTASSSMVRLKFKKHSKCEPRDSNLSNNHSLFRIVRN</sequence>
<evidence type="ECO:0000313" key="3">
    <source>
        <dbReference type="Proteomes" id="UP000536179"/>
    </source>
</evidence>
<feature type="repeat" description="ANK" evidence="1">
    <location>
        <begin position="73"/>
        <end position="105"/>
    </location>
</feature>
<name>A0A7W5E4C5_9BACT</name>
<evidence type="ECO:0008006" key="4">
    <source>
        <dbReference type="Google" id="ProtNLM"/>
    </source>
</evidence>
<dbReference type="PROSITE" id="PS50297">
    <property type="entry name" value="ANK_REP_REGION"/>
    <property type="match status" value="1"/>
</dbReference>
<evidence type="ECO:0000313" key="2">
    <source>
        <dbReference type="EMBL" id="MBB3209868.1"/>
    </source>
</evidence>
<keyword evidence="3" id="KW-1185">Reference proteome</keyword>
<accession>A0A7W5E4C5</accession>
<dbReference type="InterPro" id="IPR002110">
    <property type="entry name" value="Ankyrin_rpt"/>
</dbReference>
<dbReference type="AlphaFoldDB" id="A0A7W5E4C5"/>
<dbReference type="PROSITE" id="PS50088">
    <property type="entry name" value="ANK_REPEAT"/>
    <property type="match status" value="1"/>
</dbReference>
<gene>
    <name evidence="2" type="ORF">FHS27_005713</name>
</gene>
<dbReference type="EMBL" id="JACHXU010000028">
    <property type="protein sequence ID" value="MBB3209868.1"/>
    <property type="molecule type" value="Genomic_DNA"/>
</dbReference>
<dbReference type="Pfam" id="PF00023">
    <property type="entry name" value="Ank"/>
    <property type="match status" value="1"/>
</dbReference>
<dbReference type="SUPFAM" id="SSF48403">
    <property type="entry name" value="Ankyrin repeat"/>
    <property type="match status" value="1"/>
</dbReference>
<comment type="caution">
    <text evidence="2">The sequence shown here is derived from an EMBL/GenBank/DDBJ whole genome shotgun (WGS) entry which is preliminary data.</text>
</comment>